<dbReference type="HOGENOM" id="CLU_033784_1_0_0"/>
<dbReference type="STRING" id="667014.Thein_1182"/>
<reference evidence="7 8" key="2">
    <citation type="journal article" date="2012" name="Stand. Genomic Sci.">
        <title>Complete genome sequence of the thermophilic sulfate-reducing ocean bacterium Thermodesulfatator indicus type strain (CIR29812(T)).</title>
        <authorList>
            <person name="Anderson I."/>
            <person name="Saunders E."/>
            <person name="Lapidus A."/>
            <person name="Nolan M."/>
            <person name="Lucas S."/>
            <person name="Tice H."/>
            <person name="Del Rio T.G."/>
            <person name="Cheng J.F."/>
            <person name="Han C."/>
            <person name="Tapia R."/>
            <person name="Goodwin L.A."/>
            <person name="Pitluck S."/>
            <person name="Liolios K."/>
            <person name="Mavromatis K."/>
            <person name="Pagani I."/>
            <person name="Ivanova N."/>
            <person name="Mikhailova N."/>
            <person name="Pati A."/>
            <person name="Chen A."/>
            <person name="Palaniappan K."/>
            <person name="Land M."/>
            <person name="Hauser L."/>
            <person name="Jeffries C.D."/>
            <person name="Chang Y.J."/>
            <person name="Brambilla E.M."/>
            <person name="Rohde M."/>
            <person name="Spring S."/>
            <person name="Goker M."/>
            <person name="Detter J.C."/>
            <person name="Woyke T."/>
            <person name="Bristow J."/>
            <person name="Eisen J.A."/>
            <person name="Markowitz V."/>
            <person name="Hugenholtz P."/>
            <person name="Kyrpides N.C."/>
            <person name="Klenk H.P."/>
        </authorList>
    </citation>
    <scope>NUCLEOTIDE SEQUENCE [LARGE SCALE GENOMIC DNA]</scope>
    <source>
        <strain evidence="8">DSM 15286 / JCM 11887 / CIR29812</strain>
    </source>
</reference>
<gene>
    <name evidence="7" type="ordered locus">Thein_1182</name>
</gene>
<dbReference type="SMART" id="SM00729">
    <property type="entry name" value="Elp3"/>
    <property type="match status" value="1"/>
</dbReference>
<reference evidence="8" key="1">
    <citation type="submission" date="2011-04" db="EMBL/GenBank/DDBJ databases">
        <title>The complete genome of Thermodesulfatator indicus DSM 15286.</title>
        <authorList>
            <person name="Lucas S."/>
            <person name="Copeland A."/>
            <person name="Lapidus A."/>
            <person name="Bruce D."/>
            <person name="Goodwin L."/>
            <person name="Pitluck S."/>
            <person name="Peters L."/>
            <person name="Kyrpides N."/>
            <person name="Mavromatis K."/>
            <person name="Pagani I."/>
            <person name="Ivanova N."/>
            <person name="Saunders L."/>
            <person name="Detter J.C."/>
            <person name="Tapia R."/>
            <person name="Han C."/>
            <person name="Land M."/>
            <person name="Hauser L."/>
            <person name="Markowitz V."/>
            <person name="Cheng J.-F."/>
            <person name="Hugenholtz P."/>
            <person name="Woyke T."/>
            <person name="Wu D."/>
            <person name="Spring S."/>
            <person name="Schroeder M."/>
            <person name="Brambilla E."/>
            <person name="Klenk H.-P."/>
            <person name="Eisen J.A."/>
        </authorList>
    </citation>
    <scope>NUCLEOTIDE SEQUENCE [LARGE SCALE GENOMIC DNA]</scope>
    <source>
        <strain evidence="8">DSM 15286 / JCM 11887 / CIR29812</strain>
    </source>
</reference>
<name>F8A852_THEID</name>
<evidence type="ECO:0000256" key="2">
    <source>
        <dbReference type="ARBA" id="ARBA00022691"/>
    </source>
</evidence>
<keyword evidence="5" id="KW-0411">Iron-sulfur</keyword>
<evidence type="ECO:0000259" key="6">
    <source>
        <dbReference type="PROSITE" id="PS51918"/>
    </source>
</evidence>
<keyword evidence="4" id="KW-0408">Iron</keyword>
<dbReference type="SUPFAM" id="SSF47781">
    <property type="entry name" value="RuvA domain 2-like"/>
    <property type="match status" value="1"/>
</dbReference>
<dbReference type="SMART" id="SM00278">
    <property type="entry name" value="HhH1"/>
    <property type="match status" value="1"/>
</dbReference>
<dbReference type="Pfam" id="PF04055">
    <property type="entry name" value="Radical_SAM"/>
    <property type="match status" value="1"/>
</dbReference>
<dbReference type="InterPro" id="IPR006638">
    <property type="entry name" value="Elp3/MiaA/NifB-like_rSAM"/>
</dbReference>
<dbReference type="GO" id="GO:0051536">
    <property type="term" value="F:iron-sulfur cluster binding"/>
    <property type="evidence" value="ECO:0007669"/>
    <property type="project" value="UniProtKB-KW"/>
</dbReference>
<organism evidence="7 8">
    <name type="scientific">Thermodesulfatator indicus (strain DSM 15286 / JCM 11887 / CIR29812)</name>
    <dbReference type="NCBI Taxonomy" id="667014"/>
    <lineage>
        <taxon>Bacteria</taxon>
        <taxon>Pseudomonadati</taxon>
        <taxon>Thermodesulfobacteriota</taxon>
        <taxon>Thermodesulfobacteria</taxon>
        <taxon>Thermodesulfobacteriales</taxon>
        <taxon>Thermodesulfatatoraceae</taxon>
        <taxon>Thermodesulfatator</taxon>
    </lineage>
</organism>
<dbReference type="KEGG" id="tid:Thein_1182"/>
<dbReference type="GO" id="GO:0006281">
    <property type="term" value="P:DNA repair"/>
    <property type="evidence" value="ECO:0007669"/>
    <property type="project" value="InterPro"/>
</dbReference>
<dbReference type="InterPro" id="IPR010994">
    <property type="entry name" value="RuvA_2-like"/>
</dbReference>
<dbReference type="PANTHER" id="PTHR21180">
    <property type="entry name" value="ENDONUCLEASE/EXONUCLEASE/PHOSPHATASE FAMILY DOMAIN-CONTAINING PROTEIN 1"/>
    <property type="match status" value="1"/>
</dbReference>
<dbReference type="GO" id="GO:0003824">
    <property type="term" value="F:catalytic activity"/>
    <property type="evidence" value="ECO:0007669"/>
    <property type="project" value="InterPro"/>
</dbReference>
<protein>
    <submittedName>
        <fullName evidence="7">Radical SAM domain protein</fullName>
    </submittedName>
</protein>
<dbReference type="SFLD" id="SFLDG01102">
    <property type="entry name" value="Uncharacterised_Radical_SAM_Su"/>
    <property type="match status" value="1"/>
</dbReference>
<dbReference type="Gene3D" id="1.10.150.320">
    <property type="entry name" value="Photosystem II 12 kDa extrinsic protein"/>
    <property type="match status" value="1"/>
</dbReference>
<dbReference type="GO" id="GO:0046872">
    <property type="term" value="F:metal ion binding"/>
    <property type="evidence" value="ECO:0007669"/>
    <property type="project" value="UniProtKB-KW"/>
</dbReference>
<dbReference type="AlphaFoldDB" id="F8A852"/>
<dbReference type="Proteomes" id="UP000006793">
    <property type="component" value="Chromosome"/>
</dbReference>
<dbReference type="InterPro" id="IPR013785">
    <property type="entry name" value="Aldolase_TIM"/>
</dbReference>
<keyword evidence="8" id="KW-1185">Reference proteome</keyword>
<sequence length="382" mass="43884">MLRQASLFEKAPAIKIKPDFRERLSLLSRDSRFDLAGSCAKDALGQGRKRGPLGRWLYPVVLPNGRRMTLFRTLLSNQCYSDCAYCPLRQERDFPRLSLKPEEIAEAFISLWRRKIVHGLFLSSAIFAHPDQVMEKFIAVARILREKEGFGGYIHLKVIPGASEAAIEAAAKLANALSLNIEASAPKRLACLSRTKKFEKIWQGLSQIKKLKENFSFSQTTQFIVGAAGETDAEIIWQTEKLYRQLKLNRVYFSAYQPGLGREDLPGEHLARQNNFFLREHRLYQVDFLLRKYGFSAREIPLKDGFLPLEKDPKELWAESNPQFFPVDVNRASYRELLRVPGIGPTIARRILEARKEGRLKDISSFFPNNKLFRKAFPYIKT</sequence>
<dbReference type="InParanoid" id="F8A852"/>
<feature type="domain" description="Radical SAM core" evidence="6">
    <location>
        <begin position="63"/>
        <end position="296"/>
    </location>
</feature>
<comment type="cofactor">
    <cofactor evidence="1">
        <name>[4Fe-4S] cluster</name>
        <dbReference type="ChEBI" id="CHEBI:49883"/>
    </cofactor>
</comment>
<dbReference type="CDD" id="cd01335">
    <property type="entry name" value="Radical_SAM"/>
    <property type="match status" value="1"/>
</dbReference>
<accession>F8A852</accession>
<dbReference type="EMBL" id="CP002683">
    <property type="protein sequence ID" value="AEH45050.1"/>
    <property type="molecule type" value="Genomic_DNA"/>
</dbReference>
<dbReference type="InterPro" id="IPR003583">
    <property type="entry name" value="Hlx-hairpin-Hlx_DNA-bd_motif"/>
</dbReference>
<evidence type="ECO:0000256" key="3">
    <source>
        <dbReference type="ARBA" id="ARBA00022723"/>
    </source>
</evidence>
<dbReference type="PANTHER" id="PTHR21180:SF9">
    <property type="entry name" value="TYPE II SECRETION SYSTEM PROTEIN K"/>
    <property type="match status" value="1"/>
</dbReference>
<dbReference type="InterPro" id="IPR007197">
    <property type="entry name" value="rSAM"/>
</dbReference>
<dbReference type="InterPro" id="IPR058240">
    <property type="entry name" value="rSAM_sf"/>
</dbReference>
<evidence type="ECO:0000256" key="1">
    <source>
        <dbReference type="ARBA" id="ARBA00001966"/>
    </source>
</evidence>
<evidence type="ECO:0000256" key="5">
    <source>
        <dbReference type="ARBA" id="ARBA00023014"/>
    </source>
</evidence>
<evidence type="ECO:0000313" key="7">
    <source>
        <dbReference type="EMBL" id="AEH45050.1"/>
    </source>
</evidence>
<dbReference type="OrthoDB" id="9801154at2"/>
<dbReference type="eggNOG" id="COG4277">
    <property type="taxonomic scope" value="Bacteria"/>
</dbReference>
<dbReference type="RefSeq" id="WP_013907792.1">
    <property type="nucleotide sequence ID" value="NC_015681.1"/>
</dbReference>
<dbReference type="GO" id="GO:0003677">
    <property type="term" value="F:DNA binding"/>
    <property type="evidence" value="ECO:0007669"/>
    <property type="project" value="InterPro"/>
</dbReference>
<dbReference type="Pfam" id="PF12836">
    <property type="entry name" value="HHH_3"/>
    <property type="match status" value="1"/>
</dbReference>
<evidence type="ECO:0000256" key="4">
    <source>
        <dbReference type="ARBA" id="ARBA00023004"/>
    </source>
</evidence>
<dbReference type="InterPro" id="IPR023874">
    <property type="entry name" value="DNA_rSAM_put"/>
</dbReference>
<evidence type="ECO:0000313" key="8">
    <source>
        <dbReference type="Proteomes" id="UP000006793"/>
    </source>
</evidence>
<keyword evidence="3" id="KW-0479">Metal-binding</keyword>
<dbReference type="Gene3D" id="3.20.20.70">
    <property type="entry name" value="Aldolase class I"/>
    <property type="match status" value="1"/>
</dbReference>
<dbReference type="PROSITE" id="PS51918">
    <property type="entry name" value="RADICAL_SAM"/>
    <property type="match status" value="1"/>
</dbReference>
<dbReference type="PaxDb" id="667014-Thein_1182"/>
<dbReference type="InterPro" id="IPR051675">
    <property type="entry name" value="Endo/Exo/Phosphatase_dom_1"/>
</dbReference>
<dbReference type="SUPFAM" id="SSF102114">
    <property type="entry name" value="Radical SAM enzymes"/>
    <property type="match status" value="1"/>
</dbReference>
<proteinExistence type="predicted"/>
<keyword evidence="2" id="KW-0949">S-adenosyl-L-methionine</keyword>
<dbReference type="SFLD" id="SFLDS00029">
    <property type="entry name" value="Radical_SAM"/>
    <property type="match status" value="1"/>
</dbReference>